<dbReference type="Proteomes" id="UP000477156">
    <property type="component" value="Unassembled WGS sequence"/>
</dbReference>
<proteinExistence type="predicted"/>
<evidence type="ECO:0000313" key="2">
    <source>
        <dbReference type="Proteomes" id="UP000477156"/>
    </source>
</evidence>
<accession>A0A6L8XWB1</accession>
<dbReference type="RefSeq" id="WP_161276252.1">
    <property type="nucleotide sequence ID" value="NZ_WWUZ01000006.1"/>
</dbReference>
<organism evidence="1 2">
    <name type="scientific">Blautia wexlerae</name>
    <dbReference type="NCBI Taxonomy" id="418240"/>
    <lineage>
        <taxon>Bacteria</taxon>
        <taxon>Bacillati</taxon>
        <taxon>Bacillota</taxon>
        <taxon>Clostridia</taxon>
        <taxon>Lachnospirales</taxon>
        <taxon>Lachnospiraceae</taxon>
        <taxon>Blautia</taxon>
    </lineage>
</organism>
<sequence length="86" mass="10149">METMENFVRKLADKIYECYSRKRTIPVVAAEVGVSDKDVRETLKQFNFYHGIERNDDNLLAGKMLYPMNSPRNFECLKKYYGCIEI</sequence>
<evidence type="ECO:0000313" key="1">
    <source>
        <dbReference type="EMBL" id="MZS89533.1"/>
    </source>
</evidence>
<reference evidence="1 2" key="1">
    <citation type="journal article" date="2019" name="Nat. Med.">
        <title>A library of human gut bacterial isolates paired with longitudinal multiomics data enables mechanistic microbiome research.</title>
        <authorList>
            <person name="Poyet M."/>
            <person name="Groussin M."/>
            <person name="Gibbons S.M."/>
            <person name="Avila-Pacheco J."/>
            <person name="Jiang X."/>
            <person name="Kearney S.M."/>
            <person name="Perrotta A.R."/>
            <person name="Berdy B."/>
            <person name="Zhao S."/>
            <person name="Lieberman T.D."/>
            <person name="Swanson P.K."/>
            <person name="Smith M."/>
            <person name="Roesemann S."/>
            <person name="Alexander J.E."/>
            <person name="Rich S.A."/>
            <person name="Livny J."/>
            <person name="Vlamakis H."/>
            <person name="Clish C."/>
            <person name="Bullock K."/>
            <person name="Deik A."/>
            <person name="Scott J."/>
            <person name="Pierce K.A."/>
            <person name="Xavier R.J."/>
            <person name="Alm E.J."/>
        </authorList>
    </citation>
    <scope>NUCLEOTIDE SEQUENCE [LARGE SCALE GENOMIC DNA]</scope>
    <source>
        <strain evidence="1 2">BIOML-A12</strain>
    </source>
</reference>
<name>A0A6L8XWB1_9FIRM</name>
<protein>
    <submittedName>
        <fullName evidence="1">Uncharacterized protein</fullName>
    </submittedName>
</protein>
<comment type="caution">
    <text evidence="1">The sequence shown here is derived from an EMBL/GenBank/DDBJ whole genome shotgun (WGS) entry which is preliminary data.</text>
</comment>
<dbReference type="AlphaFoldDB" id="A0A6L8XWB1"/>
<gene>
    <name evidence="1" type="ORF">GT712_10730</name>
</gene>
<dbReference type="EMBL" id="WWVF01000019">
    <property type="protein sequence ID" value="MZS89533.1"/>
    <property type="molecule type" value="Genomic_DNA"/>
</dbReference>